<evidence type="ECO:0000313" key="8">
    <source>
        <dbReference type="Proteomes" id="UP000214688"/>
    </source>
</evidence>
<comment type="subcellular location">
    <subcellularLocation>
        <location evidence="1">Membrane</location>
        <topology evidence="1">Multi-pass membrane protein</topology>
    </subcellularLocation>
</comment>
<evidence type="ECO:0000259" key="6">
    <source>
        <dbReference type="Pfam" id="PF07291"/>
    </source>
</evidence>
<feature type="domain" description="Methylamine utilisation protein MauE" evidence="6">
    <location>
        <begin position="23"/>
        <end position="151"/>
    </location>
</feature>
<evidence type="ECO:0000256" key="1">
    <source>
        <dbReference type="ARBA" id="ARBA00004141"/>
    </source>
</evidence>
<feature type="transmembrane region" description="Helical" evidence="5">
    <location>
        <begin position="93"/>
        <end position="112"/>
    </location>
</feature>
<keyword evidence="2 5" id="KW-0812">Transmembrane</keyword>
<evidence type="ECO:0000256" key="5">
    <source>
        <dbReference type="SAM" id="Phobius"/>
    </source>
</evidence>
<dbReference type="GO" id="GO:0016020">
    <property type="term" value="C:membrane"/>
    <property type="evidence" value="ECO:0007669"/>
    <property type="project" value="UniProtKB-SubCell"/>
</dbReference>
<evidence type="ECO:0000256" key="3">
    <source>
        <dbReference type="ARBA" id="ARBA00022989"/>
    </source>
</evidence>
<name>A0A223D479_9BACL</name>
<accession>A0A223D479</accession>
<keyword evidence="4 5" id="KW-0472">Membrane</keyword>
<dbReference type="InterPro" id="IPR009908">
    <property type="entry name" value="Methylamine_util_MauE"/>
</dbReference>
<dbReference type="UniPathway" id="UPA00895"/>
<evidence type="ECO:0000256" key="2">
    <source>
        <dbReference type="ARBA" id="ARBA00022692"/>
    </source>
</evidence>
<keyword evidence="8" id="KW-1185">Reference proteome</keyword>
<evidence type="ECO:0000313" key="7">
    <source>
        <dbReference type="EMBL" id="ASS76226.1"/>
    </source>
</evidence>
<dbReference type="GO" id="GO:0030416">
    <property type="term" value="P:methylamine metabolic process"/>
    <property type="evidence" value="ECO:0007669"/>
    <property type="project" value="InterPro"/>
</dbReference>
<feature type="transmembrane region" description="Helical" evidence="5">
    <location>
        <begin position="67"/>
        <end position="86"/>
    </location>
</feature>
<dbReference type="AlphaFoldDB" id="A0A223D479"/>
<dbReference type="KEGG" id="tab:CIG75_15610"/>
<dbReference type="EMBL" id="CP022657">
    <property type="protein sequence ID" value="ASS76226.1"/>
    <property type="molecule type" value="Genomic_DNA"/>
</dbReference>
<proteinExistence type="predicted"/>
<gene>
    <name evidence="7" type="ORF">CIG75_15610</name>
</gene>
<evidence type="ECO:0000256" key="4">
    <source>
        <dbReference type="ARBA" id="ARBA00023136"/>
    </source>
</evidence>
<organism evidence="7 8">
    <name type="scientific">Tumebacillus algifaecis</name>
    <dbReference type="NCBI Taxonomy" id="1214604"/>
    <lineage>
        <taxon>Bacteria</taxon>
        <taxon>Bacillati</taxon>
        <taxon>Bacillota</taxon>
        <taxon>Bacilli</taxon>
        <taxon>Bacillales</taxon>
        <taxon>Alicyclobacillaceae</taxon>
        <taxon>Tumebacillus</taxon>
    </lineage>
</organism>
<protein>
    <recommendedName>
        <fullName evidence="6">Methylamine utilisation protein MauE domain-containing protein</fullName>
    </recommendedName>
</protein>
<keyword evidence="3 5" id="KW-1133">Transmembrane helix</keyword>
<sequence>MGELSANNRKAPSKSSSNSRFPAWLKLVLQLALAAIFLWSAVAKFIDIFTFGEILRSYKLVPDVLIKPLAILLPIAELLIAICLLIPVTVRAASWGVIVLSLVFAAGLLYNYGEVLPYGCGCFGPAEAKPVGFVDVLKDILFIAAAAVLLFLNRKKALA</sequence>
<dbReference type="Pfam" id="PF07291">
    <property type="entry name" value="MauE"/>
    <property type="match status" value="1"/>
</dbReference>
<dbReference type="Proteomes" id="UP000214688">
    <property type="component" value="Chromosome"/>
</dbReference>
<feature type="transmembrane region" description="Helical" evidence="5">
    <location>
        <begin position="132"/>
        <end position="152"/>
    </location>
</feature>
<reference evidence="7 8" key="1">
    <citation type="journal article" date="2015" name="Int. J. Syst. Evol. Microbiol.">
        <title>Tumebacillus algifaecis sp. nov., isolated from decomposing algal scum.</title>
        <authorList>
            <person name="Wu Y.F."/>
            <person name="Zhang B."/>
            <person name="Xing P."/>
            <person name="Wu Q.L."/>
            <person name="Liu S.J."/>
        </authorList>
    </citation>
    <scope>NUCLEOTIDE SEQUENCE [LARGE SCALE GENOMIC DNA]</scope>
    <source>
        <strain evidence="7 8">THMBR28</strain>
    </source>
</reference>